<keyword evidence="2" id="KW-0997">Cell inner membrane</keyword>
<keyword evidence="7" id="KW-0472">Membrane</keyword>
<dbReference type="GO" id="GO:0004888">
    <property type="term" value="F:transmembrane signaling receptor activity"/>
    <property type="evidence" value="ECO:0007669"/>
    <property type="project" value="InterPro"/>
</dbReference>
<dbReference type="GO" id="GO:0007165">
    <property type="term" value="P:signal transduction"/>
    <property type="evidence" value="ECO:0007669"/>
    <property type="project" value="UniProtKB-KW"/>
</dbReference>
<dbReference type="GO" id="GO:0006935">
    <property type="term" value="P:chemotaxis"/>
    <property type="evidence" value="ECO:0007669"/>
    <property type="project" value="InterPro"/>
</dbReference>
<feature type="domain" description="HAMP" evidence="10">
    <location>
        <begin position="220"/>
        <end position="273"/>
    </location>
</feature>
<dbReference type="InterPro" id="IPR000727">
    <property type="entry name" value="T_SNARE_dom"/>
</dbReference>
<comment type="subcellular location">
    <subcellularLocation>
        <location evidence="1">Cell inner membrane</location>
        <topology evidence="1">Multi-pass membrane protein</topology>
    </subcellularLocation>
</comment>
<organism evidence="11 12">
    <name type="scientific">Candidatus Raskinella chloraquaticus</name>
    <dbReference type="NCBI Taxonomy" id="1951219"/>
    <lineage>
        <taxon>Bacteria</taxon>
        <taxon>Pseudomonadati</taxon>
        <taxon>Pseudomonadota</taxon>
        <taxon>Alphaproteobacteria</taxon>
        <taxon>Hyphomicrobiales</taxon>
        <taxon>Phreatobacteraceae</taxon>
        <taxon>Candidatus Raskinella</taxon>
    </lineage>
</organism>
<dbReference type="Proteomes" id="UP000192872">
    <property type="component" value="Unassembled WGS sequence"/>
</dbReference>
<dbReference type="Pfam" id="PF00015">
    <property type="entry name" value="MCPsignal"/>
    <property type="match status" value="1"/>
</dbReference>
<evidence type="ECO:0000313" key="11">
    <source>
        <dbReference type="EMBL" id="OQW51158.1"/>
    </source>
</evidence>
<feature type="transmembrane region" description="Helical" evidence="7">
    <location>
        <begin position="21"/>
        <end position="43"/>
    </location>
</feature>
<evidence type="ECO:0000259" key="10">
    <source>
        <dbReference type="PROSITE" id="PS50885"/>
    </source>
</evidence>
<name>A0A1W9HUR0_9HYPH</name>
<dbReference type="Pfam" id="PF00672">
    <property type="entry name" value="HAMP"/>
    <property type="match status" value="1"/>
</dbReference>
<evidence type="ECO:0008006" key="13">
    <source>
        <dbReference type="Google" id="ProtNLM"/>
    </source>
</evidence>
<dbReference type="PANTHER" id="PTHR32089">
    <property type="entry name" value="METHYL-ACCEPTING CHEMOTAXIS PROTEIN MCPB"/>
    <property type="match status" value="1"/>
</dbReference>
<keyword evidence="2" id="KW-1003">Cell membrane</keyword>
<dbReference type="InterPro" id="IPR003660">
    <property type="entry name" value="HAMP_dom"/>
</dbReference>
<evidence type="ECO:0000259" key="8">
    <source>
        <dbReference type="PROSITE" id="PS50111"/>
    </source>
</evidence>
<dbReference type="PROSITE" id="PS50885">
    <property type="entry name" value="HAMP"/>
    <property type="match status" value="1"/>
</dbReference>
<evidence type="ECO:0000256" key="5">
    <source>
        <dbReference type="PROSITE-ProRule" id="PRU00284"/>
    </source>
</evidence>
<evidence type="ECO:0000256" key="3">
    <source>
        <dbReference type="ARBA" id="ARBA00023224"/>
    </source>
</evidence>
<keyword evidence="3 5" id="KW-0807">Transducer</keyword>
<feature type="coiled-coil region" evidence="6">
    <location>
        <begin position="157"/>
        <end position="191"/>
    </location>
</feature>
<accession>A0A1W9HUR0</accession>
<keyword evidence="7" id="KW-0812">Transmembrane</keyword>
<feature type="transmembrane region" description="Helical" evidence="7">
    <location>
        <begin position="195"/>
        <end position="218"/>
    </location>
</feature>
<keyword evidence="7" id="KW-1133">Transmembrane helix</keyword>
<dbReference type="EMBL" id="LWDL01000021">
    <property type="protein sequence ID" value="OQW51158.1"/>
    <property type="molecule type" value="Genomic_DNA"/>
</dbReference>
<dbReference type="GO" id="GO:0005886">
    <property type="term" value="C:plasma membrane"/>
    <property type="evidence" value="ECO:0007669"/>
    <property type="project" value="UniProtKB-SubCell"/>
</dbReference>
<proteinExistence type="inferred from homology"/>
<evidence type="ECO:0000256" key="1">
    <source>
        <dbReference type="ARBA" id="ARBA00004429"/>
    </source>
</evidence>
<evidence type="ECO:0000256" key="7">
    <source>
        <dbReference type="SAM" id="Phobius"/>
    </source>
</evidence>
<keyword evidence="6" id="KW-0175">Coiled coil</keyword>
<dbReference type="AlphaFoldDB" id="A0A1W9HUR0"/>
<dbReference type="Gene3D" id="1.10.287.950">
    <property type="entry name" value="Methyl-accepting chemotaxis protein"/>
    <property type="match status" value="1"/>
</dbReference>
<gene>
    <name evidence="11" type="ORF">A4S15_12025</name>
</gene>
<evidence type="ECO:0000313" key="12">
    <source>
        <dbReference type="Proteomes" id="UP000192872"/>
    </source>
</evidence>
<dbReference type="PROSITE" id="PS50111">
    <property type="entry name" value="CHEMOTAXIS_TRANSDUC_2"/>
    <property type="match status" value="1"/>
</dbReference>
<feature type="domain" description="T-SNARE coiled-coil homology" evidence="9">
    <location>
        <begin position="465"/>
        <end position="527"/>
    </location>
</feature>
<comment type="similarity">
    <text evidence="4">Belongs to the methyl-accepting chemotaxis (MCP) protein family.</text>
</comment>
<dbReference type="InterPro" id="IPR004090">
    <property type="entry name" value="Chemotax_Me-accpt_rcpt"/>
</dbReference>
<sequence>MRAPGEVLMSILSRLSIGQRLNFIFILLGVVTVVLAIAITGSINAVLSYKALEDSAERGRSALQRIDGLVYKTVMDSRGVYMSADRAKLTNFAKAQNATLKQLEGVIDQWRGSVTDSVRRDFDRVVAATKVFIDFRIELARVGVEQGNEAARVVGDNDQNRSARQALNKEMETLAKKYDVLTQEAADMSEMTFRWLNILGVGVTVMSFLTIVFGMWMVRRKVVRPLRYITQTMGDVAKGEVDVAIEHVERKDEIGAIARALEIFRSTMAERSRFASREQTARQDREARQKAIELEIERFRDASSAGFAALAHVVDTMIETSKSLAVSSERATTRSGHMSSSMNEASSNVATVAAAAEELSASVDQINERVSRSREVVERASVAAAMTADKIAQLTTAASKIGEVVTLIQAIAAQTNLLALNATIEAARAGEAGKGFAVVASEVKTLASQTAKATEDISGHIGRIQESTSEVVTAIEGITTTLGEIRDVSQSISLSVEEQGVATAEISRNAQSAADGTSALTEDVDDVASTVRDAEGAARSVRSVSDELSREAGTLRLAVDEFLTRVRAA</sequence>
<dbReference type="STRING" id="1827387.A4S15_12025"/>
<dbReference type="SMART" id="SM00283">
    <property type="entry name" value="MA"/>
    <property type="match status" value="1"/>
</dbReference>
<dbReference type="SUPFAM" id="SSF58104">
    <property type="entry name" value="Methyl-accepting chemotaxis protein (MCP) signaling domain"/>
    <property type="match status" value="1"/>
</dbReference>
<dbReference type="PANTHER" id="PTHR32089:SF112">
    <property type="entry name" value="LYSOZYME-LIKE PROTEIN-RELATED"/>
    <property type="match status" value="1"/>
</dbReference>
<evidence type="ECO:0000256" key="4">
    <source>
        <dbReference type="ARBA" id="ARBA00029447"/>
    </source>
</evidence>
<dbReference type="PROSITE" id="PS50192">
    <property type="entry name" value="T_SNARE"/>
    <property type="match status" value="1"/>
</dbReference>
<dbReference type="PRINTS" id="PR00260">
    <property type="entry name" value="CHEMTRNSDUCR"/>
</dbReference>
<feature type="domain" description="Methyl-accepting transducer" evidence="8">
    <location>
        <begin position="313"/>
        <end position="535"/>
    </location>
</feature>
<dbReference type="InterPro" id="IPR004089">
    <property type="entry name" value="MCPsignal_dom"/>
</dbReference>
<evidence type="ECO:0000256" key="6">
    <source>
        <dbReference type="SAM" id="Coils"/>
    </source>
</evidence>
<reference evidence="11 12" key="1">
    <citation type="journal article" date="2017" name="Water Res.">
        <title>Comammox in drinking water systems.</title>
        <authorList>
            <person name="Wang Y."/>
            <person name="Ma L."/>
            <person name="Mao Y."/>
            <person name="Jiang X."/>
            <person name="Xia Y."/>
            <person name="Yu K."/>
            <person name="Li B."/>
            <person name="Zhang T."/>
        </authorList>
    </citation>
    <scope>NUCLEOTIDE SEQUENCE [LARGE SCALE GENOMIC DNA]</scope>
    <source>
        <strain evidence="11">SG_bin8</strain>
    </source>
</reference>
<dbReference type="Gene3D" id="6.10.340.10">
    <property type="match status" value="1"/>
</dbReference>
<dbReference type="SMART" id="SM00304">
    <property type="entry name" value="HAMP"/>
    <property type="match status" value="1"/>
</dbReference>
<dbReference type="CDD" id="cd06225">
    <property type="entry name" value="HAMP"/>
    <property type="match status" value="1"/>
</dbReference>
<evidence type="ECO:0000259" key="9">
    <source>
        <dbReference type="PROSITE" id="PS50192"/>
    </source>
</evidence>
<evidence type="ECO:0000256" key="2">
    <source>
        <dbReference type="ARBA" id="ARBA00022519"/>
    </source>
</evidence>
<comment type="caution">
    <text evidence="11">The sequence shown here is derived from an EMBL/GenBank/DDBJ whole genome shotgun (WGS) entry which is preliminary data.</text>
</comment>
<protein>
    <recommendedName>
        <fullName evidence="13">Chemotaxis protein</fullName>
    </recommendedName>
</protein>